<dbReference type="SFLD" id="SFLDG00178">
    <property type="entry name" value="enolase"/>
    <property type="match status" value="1"/>
</dbReference>
<evidence type="ECO:0000256" key="8">
    <source>
        <dbReference type="ARBA" id="ARBA00048333"/>
    </source>
</evidence>
<dbReference type="SFLD" id="SFLDF00002">
    <property type="entry name" value="enolase"/>
    <property type="match status" value="1"/>
</dbReference>
<dbReference type="PROSITE" id="PS00164">
    <property type="entry name" value="ENOLASE"/>
    <property type="match status" value="1"/>
</dbReference>
<dbReference type="PANTHER" id="PTHR11902:SF1">
    <property type="entry name" value="ENOLASE"/>
    <property type="match status" value="1"/>
</dbReference>
<evidence type="ECO:0000259" key="10">
    <source>
        <dbReference type="SMART" id="SM01193"/>
    </source>
</evidence>
<keyword evidence="12" id="KW-1185">Reference proteome</keyword>
<dbReference type="InterPro" id="IPR020810">
    <property type="entry name" value="Enolase_C"/>
</dbReference>
<evidence type="ECO:0000259" key="9">
    <source>
        <dbReference type="SMART" id="SM01192"/>
    </source>
</evidence>
<dbReference type="EMBL" id="CP119934">
    <property type="protein sequence ID" value="WFD01368.1"/>
    <property type="molecule type" value="Genomic_DNA"/>
</dbReference>
<keyword evidence="6" id="KW-0324">Glycolysis</keyword>
<comment type="similarity">
    <text evidence="3">Belongs to the enolase family.</text>
</comment>
<dbReference type="InterPro" id="IPR036388">
    <property type="entry name" value="WH-like_DNA-bd_sf"/>
</dbReference>
<dbReference type="SMART" id="SM01192">
    <property type="entry name" value="Enolase_C"/>
    <property type="match status" value="1"/>
</dbReference>
<dbReference type="GO" id="GO:0004634">
    <property type="term" value="F:phosphopyruvate hydratase activity"/>
    <property type="evidence" value="ECO:0007669"/>
    <property type="project" value="UniProtKB-EC"/>
</dbReference>
<feature type="domain" description="Enolase N-terminal" evidence="10">
    <location>
        <begin position="279"/>
        <end position="410"/>
    </location>
</feature>
<dbReference type="Pfam" id="PF03952">
    <property type="entry name" value="Enolase_N"/>
    <property type="match status" value="1"/>
</dbReference>
<name>A0AAF0IRL5_9BASI</name>
<dbReference type="Gene3D" id="1.10.10.10">
    <property type="entry name" value="Winged helix-like DNA-binding domain superfamily/Winged helix DNA-binding domain"/>
    <property type="match status" value="1"/>
</dbReference>
<dbReference type="NCBIfam" id="TIGR01060">
    <property type="entry name" value="eno"/>
    <property type="match status" value="1"/>
</dbReference>
<dbReference type="Pfam" id="PF00753">
    <property type="entry name" value="Lactamase_B"/>
    <property type="match status" value="1"/>
</dbReference>
<organism evidence="11 12">
    <name type="scientific">Malassezia obtusa</name>
    <dbReference type="NCBI Taxonomy" id="76774"/>
    <lineage>
        <taxon>Eukaryota</taxon>
        <taxon>Fungi</taxon>
        <taxon>Dikarya</taxon>
        <taxon>Basidiomycota</taxon>
        <taxon>Ustilaginomycotina</taxon>
        <taxon>Malasseziomycetes</taxon>
        <taxon>Malasseziales</taxon>
        <taxon>Malasseziaceae</taxon>
        <taxon>Malassezia</taxon>
    </lineage>
</organism>
<evidence type="ECO:0000256" key="4">
    <source>
        <dbReference type="ARBA" id="ARBA00012058"/>
    </source>
</evidence>
<evidence type="ECO:0000256" key="2">
    <source>
        <dbReference type="ARBA" id="ARBA00005031"/>
    </source>
</evidence>
<keyword evidence="5" id="KW-0460">Magnesium</keyword>
<dbReference type="InterPro" id="IPR029017">
    <property type="entry name" value="Enolase-like_N"/>
</dbReference>
<evidence type="ECO:0000256" key="5">
    <source>
        <dbReference type="ARBA" id="ARBA00022842"/>
    </source>
</evidence>
<comment type="catalytic activity">
    <reaction evidence="8">
        <text>(2R)-2-phosphoglycerate = phosphoenolpyruvate + H2O</text>
        <dbReference type="Rhea" id="RHEA:10164"/>
        <dbReference type="ChEBI" id="CHEBI:15377"/>
        <dbReference type="ChEBI" id="CHEBI:58289"/>
        <dbReference type="ChEBI" id="CHEBI:58702"/>
        <dbReference type="EC" id="4.2.1.11"/>
    </reaction>
</comment>
<dbReference type="InterPro" id="IPR020809">
    <property type="entry name" value="Enolase_CS"/>
</dbReference>
<dbReference type="EC" id="4.2.1.11" evidence="4"/>
<dbReference type="Pfam" id="PF17778">
    <property type="entry name" value="WHD_BLACT"/>
    <property type="match status" value="1"/>
</dbReference>
<keyword evidence="7 11" id="KW-0456">Lyase</keyword>
<comment type="cofactor">
    <cofactor evidence="1">
        <name>Mg(2+)</name>
        <dbReference type="ChEBI" id="CHEBI:18420"/>
    </cofactor>
</comment>
<dbReference type="PANTHER" id="PTHR11902">
    <property type="entry name" value="ENOLASE"/>
    <property type="match status" value="1"/>
</dbReference>
<dbReference type="AlphaFoldDB" id="A0AAF0IRL5"/>
<dbReference type="InterPro" id="IPR036849">
    <property type="entry name" value="Enolase-like_C_sf"/>
</dbReference>
<dbReference type="HAMAP" id="MF_00318">
    <property type="entry name" value="Enolase"/>
    <property type="match status" value="1"/>
</dbReference>
<evidence type="ECO:0000256" key="1">
    <source>
        <dbReference type="ARBA" id="ARBA00001946"/>
    </source>
</evidence>
<dbReference type="Proteomes" id="UP001214603">
    <property type="component" value="Chromosome 1"/>
</dbReference>
<dbReference type="SUPFAM" id="SSF51604">
    <property type="entry name" value="Enolase C-terminal domain-like"/>
    <property type="match status" value="1"/>
</dbReference>
<dbReference type="FunFam" id="3.20.20.120:FF:000002">
    <property type="entry name" value="Enolase 1"/>
    <property type="match status" value="1"/>
</dbReference>
<protein>
    <recommendedName>
        <fullName evidence="4">phosphopyruvate hydratase</fullName>
        <ecNumber evidence="4">4.2.1.11</ecNumber>
    </recommendedName>
</protein>
<dbReference type="SUPFAM" id="SSF54826">
    <property type="entry name" value="Enolase N-terminal domain-like"/>
    <property type="match status" value="1"/>
</dbReference>
<dbReference type="CDD" id="cd03313">
    <property type="entry name" value="enolase"/>
    <property type="match status" value="1"/>
</dbReference>
<dbReference type="Gene3D" id="3.60.15.10">
    <property type="entry name" value="Ribonuclease Z/Hydroxyacylglutathione hydrolase-like"/>
    <property type="match status" value="1"/>
</dbReference>
<dbReference type="Gene3D" id="3.20.20.120">
    <property type="entry name" value="Enolase-like C-terminal domain"/>
    <property type="match status" value="1"/>
</dbReference>
<dbReference type="SFLD" id="SFLDS00001">
    <property type="entry name" value="Enolase"/>
    <property type="match status" value="1"/>
</dbReference>
<evidence type="ECO:0000256" key="7">
    <source>
        <dbReference type="ARBA" id="ARBA00023239"/>
    </source>
</evidence>
<dbReference type="InterPro" id="IPR020811">
    <property type="entry name" value="Enolase_N"/>
</dbReference>
<comment type="pathway">
    <text evidence="2">Carbohydrate degradation; glycolysis; pyruvate from D-glyceraldehyde 3-phosphate: step 4/5.</text>
</comment>
<dbReference type="InterPro" id="IPR036866">
    <property type="entry name" value="RibonucZ/Hydroxyglut_hydro"/>
</dbReference>
<dbReference type="PRINTS" id="PR00148">
    <property type="entry name" value="ENOLASE"/>
</dbReference>
<dbReference type="SUPFAM" id="SSF56281">
    <property type="entry name" value="Metallo-hydrolase/oxidoreductase"/>
    <property type="match status" value="1"/>
</dbReference>
<dbReference type="Pfam" id="PF00113">
    <property type="entry name" value="Enolase_C"/>
    <property type="match status" value="1"/>
</dbReference>
<feature type="domain" description="Enolase C-terminal TIM barrel" evidence="9">
    <location>
        <begin position="419"/>
        <end position="708"/>
    </location>
</feature>
<dbReference type="GO" id="GO:0000015">
    <property type="term" value="C:phosphopyruvate hydratase complex"/>
    <property type="evidence" value="ECO:0007669"/>
    <property type="project" value="InterPro"/>
</dbReference>
<evidence type="ECO:0000313" key="12">
    <source>
        <dbReference type="Proteomes" id="UP001214603"/>
    </source>
</evidence>
<dbReference type="SMART" id="SM01193">
    <property type="entry name" value="Enolase_N"/>
    <property type="match status" value="1"/>
</dbReference>
<evidence type="ECO:0000256" key="6">
    <source>
        <dbReference type="ARBA" id="ARBA00023152"/>
    </source>
</evidence>
<accession>A0AAF0IRL5</accession>
<dbReference type="InterPro" id="IPR041516">
    <property type="entry name" value="LACTB2_WH"/>
</dbReference>
<dbReference type="FunFam" id="3.30.390.10:FF:000001">
    <property type="entry name" value="Enolase"/>
    <property type="match status" value="1"/>
</dbReference>
<dbReference type="Gene3D" id="3.30.390.10">
    <property type="entry name" value="Enolase-like, N-terminal domain"/>
    <property type="match status" value="1"/>
</dbReference>
<dbReference type="InterPro" id="IPR001279">
    <property type="entry name" value="Metallo-B-lactamas"/>
</dbReference>
<reference evidence="11" key="1">
    <citation type="submission" date="2023-03" db="EMBL/GenBank/DDBJ databases">
        <title>Mating type loci evolution in Malassezia.</title>
        <authorList>
            <person name="Coelho M.A."/>
        </authorList>
    </citation>
    <scope>NUCLEOTIDE SEQUENCE</scope>
    <source>
        <strain evidence="11">CBS 7876</strain>
    </source>
</reference>
<evidence type="ECO:0000313" key="11">
    <source>
        <dbReference type="EMBL" id="WFD01368.1"/>
    </source>
</evidence>
<gene>
    <name evidence="11" type="primary">ENO1</name>
    <name evidence="11" type="ORF">MOBT1_000031</name>
</gene>
<dbReference type="GO" id="GO:0006096">
    <property type="term" value="P:glycolytic process"/>
    <property type="evidence" value="ECO:0007669"/>
    <property type="project" value="UniProtKB-KW"/>
</dbReference>
<dbReference type="InterPro" id="IPR000941">
    <property type="entry name" value="Enolase"/>
</dbReference>
<evidence type="ECO:0000256" key="3">
    <source>
        <dbReference type="ARBA" id="ARBA00009604"/>
    </source>
</evidence>
<dbReference type="GO" id="GO:0000287">
    <property type="term" value="F:magnesium ion binding"/>
    <property type="evidence" value="ECO:0007669"/>
    <property type="project" value="InterPro"/>
</dbReference>
<sequence>MQTKRSLCPVTDGSFFERIAEVSPDAYAHAPDAKTLAAALWPLRDSQTISVVDPENEELRSSLRVIYTPGHAADHASLLLEEDNILLTGDNVLGRGSTVFEDLILYLRSIQRSQALLSRRETTPRGVYGTPITGVPGENVLFPGHGPVISKGRDTLRRYIRHRIEREEQLLALLTGEPGDKAFETQAVAFPENVLAARLRSQLPRHSWTLHQLIAVLYANYELKMYPAVARGLLLHLQKLSRDSDEQPSAPFYLVEPLPSTTWARNKRLVRKASKMSNIQKVQGRIIIDSRGNPTVEVDIVTPKGLFRAGVPSGASTGIHEAVELRDKDDSKWVGKGVDKAVANVNDVIGPELIKSGIPVTSQKEIDDFLIKLDGTPNKGKLGANAILGVSIAVAKAGAGEKGVPLYAYLSELSNTKKPYVLPAPAMNVINGGSHAGNSLAFQEFMIVPTGAKTFTEAIRMGTEVYHNLKKVIKSKYGIDATNVGDEGGFAPNVKSADEALDLLLEAISKAGYEGKVNISLDVASSEFYKDGKYDLDFKNPNSDPSKWISGKELAQIYMGYIKKYPIISIEDPFDQDDWEAWSTLRAEAGITIIGDDLTVTNPLRIKTAVEKKACNGLLLKINQIGTISESIQAAQLAQSDNWAVMVSHRSGETEDTTISDVAVALNSGIIKTGAPARSERVAKYNALLRIESTEPDAVYAGIDGFTHGDEAPKVIRQ</sequence>
<proteinExistence type="inferred from homology"/>